<gene>
    <name evidence="2" type="ORF">RVR_4431</name>
</gene>
<reference evidence="2 3" key="3">
    <citation type="journal article" date="2011" name="Nat. Chem. Biol.">
        <title>Reveromycin A biosynthesis uses RevG and RevJ for stereospecific spiroacetal formation.</title>
        <authorList>
            <person name="Takahashi S."/>
            <person name="Toyoda A."/>
            <person name="Sekiyama Y."/>
            <person name="Takagi H."/>
            <person name="Nogawa T."/>
            <person name="Uramoto M."/>
            <person name="Suzuki R."/>
            <person name="Koshino H."/>
            <person name="Kumano T."/>
            <person name="Panthee S."/>
            <person name="Dairi T."/>
            <person name="Ishikawa J."/>
            <person name="Ikeda H."/>
            <person name="Sakaki Y."/>
            <person name="Osada H."/>
        </authorList>
    </citation>
    <scope>NUCLEOTIDE SEQUENCE [LARGE SCALE GENOMIC DNA]</scope>
    <source>
        <strain evidence="2 3">SN-593</strain>
    </source>
</reference>
<protein>
    <submittedName>
        <fullName evidence="2">Uncharacterized protein</fullName>
    </submittedName>
</protein>
<evidence type="ECO:0000256" key="1">
    <source>
        <dbReference type="SAM" id="MobiDB-lite"/>
    </source>
</evidence>
<dbReference type="EMBL" id="AP018365">
    <property type="protein sequence ID" value="BBA98299.1"/>
    <property type="molecule type" value="Genomic_DNA"/>
</dbReference>
<dbReference type="Proteomes" id="UP000595703">
    <property type="component" value="Chromosome"/>
</dbReference>
<feature type="region of interest" description="Disordered" evidence="1">
    <location>
        <begin position="95"/>
        <end position="115"/>
    </location>
</feature>
<reference evidence="2 3" key="4">
    <citation type="journal article" date="2020" name="Sci. Rep.">
        <title>beta-carboline chemical signals induce reveromycin production through a LuxR family regulator in Streptomyces sp. SN-593.</title>
        <authorList>
            <person name="Panthee S."/>
            <person name="Kito N."/>
            <person name="Hayashi T."/>
            <person name="Shimizu T."/>
            <person name="Ishikawa J."/>
            <person name="Hamamoto H."/>
            <person name="Osada H."/>
            <person name="Takahashi S."/>
        </authorList>
    </citation>
    <scope>NUCLEOTIDE SEQUENCE [LARGE SCALE GENOMIC DNA]</scope>
    <source>
        <strain evidence="2 3">SN-593</strain>
    </source>
</reference>
<reference evidence="2 3" key="1">
    <citation type="journal article" date="2010" name="J. Bacteriol.">
        <title>Biochemical characterization of a novel indole prenyltransferase from Streptomyces sp. SN-593.</title>
        <authorList>
            <person name="Takahashi S."/>
            <person name="Takagi H."/>
            <person name="Toyoda A."/>
            <person name="Uramoto M."/>
            <person name="Nogawa T."/>
            <person name="Ueki M."/>
            <person name="Sakaki Y."/>
            <person name="Osada H."/>
        </authorList>
    </citation>
    <scope>NUCLEOTIDE SEQUENCE [LARGE SCALE GENOMIC DNA]</scope>
    <source>
        <strain evidence="2 3">SN-593</strain>
    </source>
</reference>
<organism evidence="2 3">
    <name type="scientific">Actinacidiphila reveromycinica</name>
    <dbReference type="NCBI Taxonomy" id="659352"/>
    <lineage>
        <taxon>Bacteria</taxon>
        <taxon>Bacillati</taxon>
        <taxon>Actinomycetota</taxon>
        <taxon>Actinomycetes</taxon>
        <taxon>Kitasatosporales</taxon>
        <taxon>Streptomycetaceae</taxon>
        <taxon>Actinacidiphila</taxon>
    </lineage>
</organism>
<name>A0A7U3VP69_9ACTN</name>
<sequence>MTPEQASARAALVLIHRLVRRHGLSVEDAATAVAQRRRREDGPHTHLVVAEAHAVLAEAMAPIRTFMEAMRPVAKAAAAAMAELARALQPVARQVAAGRDRPAWASPYGPPPRRR</sequence>
<keyword evidence="3" id="KW-1185">Reference proteome</keyword>
<evidence type="ECO:0000313" key="2">
    <source>
        <dbReference type="EMBL" id="BBA98299.1"/>
    </source>
</evidence>
<proteinExistence type="predicted"/>
<dbReference type="RefSeq" id="WP_202234460.1">
    <property type="nucleotide sequence ID" value="NZ_AP018365.1"/>
</dbReference>
<dbReference type="AlphaFoldDB" id="A0A7U3VP69"/>
<dbReference type="KEGG" id="arev:RVR_4431"/>
<evidence type="ECO:0000313" key="3">
    <source>
        <dbReference type="Proteomes" id="UP000595703"/>
    </source>
</evidence>
<reference evidence="2 3" key="2">
    <citation type="journal article" date="2011" name="J. Antibiot.">
        <title>Furaquinocins I and J: novel polyketide isoprenoid hybrid compounds from Streptomyces reveromyceticus SN-593.</title>
        <authorList>
            <person name="Panthee S."/>
            <person name="Takahashi S."/>
            <person name="Takagi H."/>
            <person name="Nogawa T."/>
            <person name="Oowada E."/>
            <person name="Uramoto M."/>
            <person name="Osada H."/>
        </authorList>
    </citation>
    <scope>NUCLEOTIDE SEQUENCE [LARGE SCALE GENOMIC DNA]</scope>
    <source>
        <strain evidence="2 3">SN-593</strain>
    </source>
</reference>
<accession>A0A7U3VP69</accession>